<dbReference type="InterPro" id="IPR036388">
    <property type="entry name" value="WH-like_DNA-bd_sf"/>
</dbReference>
<gene>
    <name evidence="5" type="ORF">H0484_11295</name>
</gene>
<name>A0ABS8CE70_9BURK</name>
<dbReference type="SUPFAM" id="SSF46785">
    <property type="entry name" value="Winged helix' DNA-binding domain"/>
    <property type="match status" value="1"/>
</dbReference>
<protein>
    <submittedName>
        <fullName evidence="5">GntR family transcriptional regulator</fullName>
    </submittedName>
</protein>
<dbReference type="Gene3D" id="1.20.120.530">
    <property type="entry name" value="GntR ligand-binding domain-like"/>
    <property type="match status" value="1"/>
</dbReference>
<keyword evidence="1" id="KW-0805">Transcription regulation</keyword>
<evidence type="ECO:0000313" key="6">
    <source>
        <dbReference type="Proteomes" id="UP000776983"/>
    </source>
</evidence>
<dbReference type="Proteomes" id="UP000776983">
    <property type="component" value="Unassembled WGS sequence"/>
</dbReference>
<dbReference type="SMART" id="SM00345">
    <property type="entry name" value="HTH_GNTR"/>
    <property type="match status" value="1"/>
</dbReference>
<dbReference type="EMBL" id="JACDXW010000005">
    <property type="protein sequence ID" value="MCB5364332.1"/>
    <property type="molecule type" value="Genomic_DNA"/>
</dbReference>
<dbReference type="PROSITE" id="PS50949">
    <property type="entry name" value="HTH_GNTR"/>
    <property type="match status" value="1"/>
</dbReference>
<dbReference type="CDD" id="cd07377">
    <property type="entry name" value="WHTH_GntR"/>
    <property type="match status" value="1"/>
</dbReference>
<accession>A0ABS8CE70</accession>
<dbReference type="RefSeq" id="WP_226954747.1">
    <property type="nucleotide sequence ID" value="NZ_JACDXW010000005.1"/>
</dbReference>
<dbReference type="Pfam" id="PF00392">
    <property type="entry name" value="GntR"/>
    <property type="match status" value="1"/>
</dbReference>
<dbReference type="SMART" id="SM00895">
    <property type="entry name" value="FCD"/>
    <property type="match status" value="1"/>
</dbReference>
<reference evidence="5 6" key="1">
    <citation type="submission" date="2020-07" db="EMBL/GenBank/DDBJ databases">
        <title>Pusillimonas sp. nov., isolated from poultry manure in Taiwan.</title>
        <authorList>
            <person name="Lin S.-Y."/>
            <person name="Tang Y.-S."/>
            <person name="Young C.-C."/>
        </authorList>
    </citation>
    <scope>NUCLEOTIDE SEQUENCE [LARGE SCALE GENOMIC DNA]</scope>
    <source>
        <strain evidence="5 6">CC-YST705</strain>
    </source>
</reference>
<dbReference type="PRINTS" id="PR00035">
    <property type="entry name" value="HTHGNTR"/>
</dbReference>
<evidence type="ECO:0000313" key="5">
    <source>
        <dbReference type="EMBL" id="MCB5364332.1"/>
    </source>
</evidence>
<dbReference type="InterPro" id="IPR011711">
    <property type="entry name" value="GntR_C"/>
</dbReference>
<evidence type="ECO:0000256" key="1">
    <source>
        <dbReference type="ARBA" id="ARBA00023015"/>
    </source>
</evidence>
<dbReference type="InterPro" id="IPR036390">
    <property type="entry name" value="WH_DNA-bd_sf"/>
</dbReference>
<dbReference type="PANTHER" id="PTHR43537">
    <property type="entry name" value="TRANSCRIPTIONAL REGULATOR, GNTR FAMILY"/>
    <property type="match status" value="1"/>
</dbReference>
<keyword evidence="2" id="KW-0238">DNA-binding</keyword>
<dbReference type="SUPFAM" id="SSF48008">
    <property type="entry name" value="GntR ligand-binding domain-like"/>
    <property type="match status" value="1"/>
</dbReference>
<dbReference type="InterPro" id="IPR000524">
    <property type="entry name" value="Tscrpt_reg_HTH_GntR"/>
</dbReference>
<keyword evidence="3" id="KW-0804">Transcription</keyword>
<sequence length="253" mass="27951">MTTISQQERVLIQIREMILRGRFMAGMRLAEMTLAAQLGVSRTPVKLALIRLEEEGLVQALPSGGYAARSLSTQNLRDGIVLRAALEALAARLLAEQGMSWEVQRKFEALLQRGDALLAVPVAADGDIDYDTYVAYGAMNDEFHQLLMESCGNEAVMRAWTLNNRLPSASPSATLPLHESSFEALSFLQGMHRQHHTLVHAISLRHGMRAHALAHEHAEVAVVSLERYYSTQGYVNATMGREPLASLTTGEDW</sequence>
<dbReference type="Gene3D" id="1.10.10.10">
    <property type="entry name" value="Winged helix-like DNA-binding domain superfamily/Winged helix DNA-binding domain"/>
    <property type="match status" value="1"/>
</dbReference>
<evidence type="ECO:0000256" key="3">
    <source>
        <dbReference type="ARBA" id="ARBA00023163"/>
    </source>
</evidence>
<keyword evidence="6" id="KW-1185">Reference proteome</keyword>
<dbReference type="Pfam" id="PF07729">
    <property type="entry name" value="FCD"/>
    <property type="match status" value="1"/>
</dbReference>
<comment type="caution">
    <text evidence="5">The sequence shown here is derived from an EMBL/GenBank/DDBJ whole genome shotgun (WGS) entry which is preliminary data.</text>
</comment>
<feature type="domain" description="HTH gntR-type" evidence="4">
    <location>
        <begin position="4"/>
        <end position="71"/>
    </location>
</feature>
<dbReference type="InterPro" id="IPR008920">
    <property type="entry name" value="TF_FadR/GntR_C"/>
</dbReference>
<dbReference type="PANTHER" id="PTHR43537:SF49">
    <property type="entry name" value="TRANSCRIPTIONAL REGULATORY PROTEIN"/>
    <property type="match status" value="1"/>
</dbReference>
<evidence type="ECO:0000256" key="2">
    <source>
        <dbReference type="ARBA" id="ARBA00023125"/>
    </source>
</evidence>
<organism evidence="5 6">
    <name type="scientific">Mesopusillimonas faecipullorum</name>
    <dbReference type="NCBI Taxonomy" id="2755040"/>
    <lineage>
        <taxon>Bacteria</taxon>
        <taxon>Pseudomonadati</taxon>
        <taxon>Pseudomonadota</taxon>
        <taxon>Betaproteobacteria</taxon>
        <taxon>Burkholderiales</taxon>
        <taxon>Alcaligenaceae</taxon>
        <taxon>Mesopusillimonas</taxon>
    </lineage>
</organism>
<proteinExistence type="predicted"/>
<evidence type="ECO:0000259" key="4">
    <source>
        <dbReference type="PROSITE" id="PS50949"/>
    </source>
</evidence>